<dbReference type="InterPro" id="IPR052353">
    <property type="entry name" value="Benzoxazolinone_Detox_Enz"/>
</dbReference>
<evidence type="ECO:0000313" key="3">
    <source>
        <dbReference type="Proteomes" id="UP000279446"/>
    </source>
</evidence>
<proteinExistence type="predicted"/>
<dbReference type="Proteomes" id="UP000279446">
    <property type="component" value="Unassembled WGS sequence"/>
</dbReference>
<dbReference type="SUPFAM" id="SSF50800">
    <property type="entry name" value="PK beta-barrel domain-like"/>
    <property type="match status" value="1"/>
</dbReference>
<dbReference type="Pfam" id="PF03475">
    <property type="entry name" value="YiiM_3-alpha"/>
    <property type="match status" value="1"/>
</dbReference>
<keyword evidence="3" id="KW-1185">Reference proteome</keyword>
<dbReference type="RefSeq" id="WP_127193068.1">
    <property type="nucleotide sequence ID" value="NZ_RZNY01000013.1"/>
</dbReference>
<dbReference type="EMBL" id="RZNY01000013">
    <property type="protein sequence ID" value="RUT45174.1"/>
    <property type="molecule type" value="Genomic_DNA"/>
</dbReference>
<dbReference type="InterPro" id="IPR011037">
    <property type="entry name" value="Pyrv_Knase-like_insert_dom_sf"/>
</dbReference>
<evidence type="ECO:0000259" key="1">
    <source>
        <dbReference type="PROSITE" id="PS51340"/>
    </source>
</evidence>
<sequence length="228" mass="25398">MTENIKIRSINVGKPAQVIHNGKEVSTGINKTPVNGAIYLSLLNFEGDGQADHVHHGGEDKAVCVYPFEWYAYWEQEIGTALAFGAFGENLTTEGMVEDDICIGDIFELGEALVQVSQPRQPCFKLAVKYGVPDLPLKVQQIGYTGYYLRVLREGLVSSEDRLILSHRHPARVTLTFANQIMHKDKDNMDGVSHILEVTELSDSWRQTLAKRLNGGQTPTKERLTGDK</sequence>
<protein>
    <submittedName>
        <fullName evidence="2">MOSC domain-containing protein</fullName>
    </submittedName>
</protein>
<dbReference type="PANTHER" id="PTHR30212">
    <property type="entry name" value="PROTEIN YIIM"/>
    <property type="match status" value="1"/>
</dbReference>
<reference evidence="2 3" key="1">
    <citation type="submission" date="2018-12" db="EMBL/GenBank/DDBJ databases">
        <authorList>
            <person name="Sun L."/>
            <person name="Chen Z."/>
        </authorList>
    </citation>
    <scope>NUCLEOTIDE SEQUENCE [LARGE SCALE GENOMIC DNA]</scope>
    <source>
        <strain evidence="2 3">DSM 15890</strain>
    </source>
</reference>
<dbReference type="GO" id="GO:0003824">
    <property type="term" value="F:catalytic activity"/>
    <property type="evidence" value="ECO:0007669"/>
    <property type="project" value="InterPro"/>
</dbReference>
<accession>A0A3S1C7L3</accession>
<organism evidence="2 3">
    <name type="scientific">Paenibacillus anaericanus</name>
    <dbReference type="NCBI Taxonomy" id="170367"/>
    <lineage>
        <taxon>Bacteria</taxon>
        <taxon>Bacillati</taxon>
        <taxon>Bacillota</taxon>
        <taxon>Bacilli</taxon>
        <taxon>Bacillales</taxon>
        <taxon>Paenibacillaceae</taxon>
        <taxon>Paenibacillus</taxon>
    </lineage>
</organism>
<dbReference type="PANTHER" id="PTHR30212:SF4">
    <property type="entry name" value="MOSC DOMAIN-CONTAINING PROTEIN"/>
    <property type="match status" value="1"/>
</dbReference>
<dbReference type="PROSITE" id="PS51340">
    <property type="entry name" value="MOSC"/>
    <property type="match status" value="1"/>
</dbReference>
<name>A0A3S1C7L3_9BACL</name>
<dbReference type="OrthoDB" id="9786134at2"/>
<comment type="caution">
    <text evidence="2">The sequence shown here is derived from an EMBL/GenBank/DDBJ whole genome shotgun (WGS) entry which is preliminary data.</text>
</comment>
<dbReference type="Pfam" id="PF03473">
    <property type="entry name" value="MOSC"/>
    <property type="match status" value="1"/>
</dbReference>
<feature type="domain" description="MOSC" evidence="1">
    <location>
        <begin position="32"/>
        <end position="166"/>
    </location>
</feature>
<dbReference type="Gene3D" id="2.40.33.20">
    <property type="entry name" value="PK beta-barrel domain-like"/>
    <property type="match status" value="1"/>
</dbReference>
<dbReference type="GO" id="GO:0030170">
    <property type="term" value="F:pyridoxal phosphate binding"/>
    <property type="evidence" value="ECO:0007669"/>
    <property type="project" value="InterPro"/>
</dbReference>
<dbReference type="InterPro" id="IPR005302">
    <property type="entry name" value="MoCF_Sase_C"/>
</dbReference>
<dbReference type="InterPro" id="IPR005163">
    <property type="entry name" value="Tri_helical_YiiM-like"/>
</dbReference>
<gene>
    <name evidence="2" type="ORF">EJP82_15960</name>
</gene>
<dbReference type="GO" id="GO:0030151">
    <property type="term" value="F:molybdenum ion binding"/>
    <property type="evidence" value="ECO:0007669"/>
    <property type="project" value="InterPro"/>
</dbReference>
<evidence type="ECO:0000313" key="2">
    <source>
        <dbReference type="EMBL" id="RUT45174.1"/>
    </source>
</evidence>
<dbReference type="AlphaFoldDB" id="A0A3S1C7L3"/>